<accession>A0A1Y2I886</accession>
<proteinExistence type="predicted"/>
<keyword evidence="3" id="KW-1185">Reference proteome</keyword>
<gene>
    <name evidence="2" type="ORF">PYCCODRAFT_1471947</name>
</gene>
<evidence type="ECO:0000313" key="2">
    <source>
        <dbReference type="EMBL" id="OSC97336.1"/>
    </source>
</evidence>
<organism evidence="2 3">
    <name type="scientific">Trametes coccinea (strain BRFM310)</name>
    <name type="common">Pycnoporus coccineus</name>
    <dbReference type="NCBI Taxonomy" id="1353009"/>
    <lineage>
        <taxon>Eukaryota</taxon>
        <taxon>Fungi</taxon>
        <taxon>Dikarya</taxon>
        <taxon>Basidiomycota</taxon>
        <taxon>Agaricomycotina</taxon>
        <taxon>Agaricomycetes</taxon>
        <taxon>Polyporales</taxon>
        <taxon>Polyporaceae</taxon>
        <taxon>Trametes</taxon>
    </lineage>
</organism>
<dbReference type="OrthoDB" id="2757939at2759"/>
<dbReference type="Proteomes" id="UP000193067">
    <property type="component" value="Unassembled WGS sequence"/>
</dbReference>
<protein>
    <submittedName>
        <fullName evidence="2">Uncharacterized protein</fullName>
    </submittedName>
</protein>
<reference evidence="2 3" key="1">
    <citation type="journal article" date="2015" name="Biotechnol. Biofuels">
        <title>Enhanced degradation of softwood versus hardwood by the white-rot fungus Pycnoporus coccineus.</title>
        <authorList>
            <person name="Couturier M."/>
            <person name="Navarro D."/>
            <person name="Chevret D."/>
            <person name="Henrissat B."/>
            <person name="Piumi F."/>
            <person name="Ruiz-Duenas F.J."/>
            <person name="Martinez A.T."/>
            <person name="Grigoriev I.V."/>
            <person name="Riley R."/>
            <person name="Lipzen A."/>
            <person name="Berrin J.G."/>
            <person name="Master E.R."/>
            <person name="Rosso M.N."/>
        </authorList>
    </citation>
    <scope>NUCLEOTIDE SEQUENCE [LARGE SCALE GENOMIC DNA]</scope>
    <source>
        <strain evidence="2 3">BRFM310</strain>
    </source>
</reference>
<evidence type="ECO:0000313" key="3">
    <source>
        <dbReference type="Proteomes" id="UP000193067"/>
    </source>
</evidence>
<name>A0A1Y2I886_TRAC3</name>
<feature type="region of interest" description="Disordered" evidence="1">
    <location>
        <begin position="196"/>
        <end position="217"/>
    </location>
</feature>
<dbReference type="AlphaFoldDB" id="A0A1Y2I886"/>
<feature type="region of interest" description="Disordered" evidence="1">
    <location>
        <begin position="274"/>
        <end position="298"/>
    </location>
</feature>
<dbReference type="EMBL" id="KZ084153">
    <property type="protein sequence ID" value="OSC97336.1"/>
    <property type="molecule type" value="Genomic_DNA"/>
</dbReference>
<sequence length="379" mass="43135">MSLSFRAVSTTTTLHQSCRICTHALSDTYLRDESANDSYAGEVFSIEESIFTPIEHILADPEVSGLKGEALNTSRASLASFCTREHATYKLRPCILMDTWVDRPFGEVIQPLICLMATFENTPFTHLPRILRYFSILVYPNLVRLTPDILNHIHSLPPWPTFKTDRYQLIVAWPFRTTRKLLDRWLTPAAKTLRSSRPAISTPGLDREPHSGASTSQRRGMAFGKYAMRQLRNACSTLRSEWMRKCQEDVNFAAEHEAEYRAWQKARKDELAEPEFSWGGDSVRSQASAARRKKAPPSRYSKSVLSMPIIEGQESEFHTKLSVDGIVTPQRATIASRRQYHPMKTSSLRSASSRLVHGAGSEEEFFPISLLRVCYKCKW</sequence>
<evidence type="ECO:0000256" key="1">
    <source>
        <dbReference type="SAM" id="MobiDB-lite"/>
    </source>
</evidence>